<feature type="active site" evidence="9">
    <location>
        <position position="152"/>
    </location>
</feature>
<evidence type="ECO:0000256" key="6">
    <source>
        <dbReference type="ARBA" id="ARBA00022801"/>
    </source>
</evidence>
<comment type="similarity">
    <text evidence="1 9 11">Belongs to the peptidase A8 family.</text>
</comment>
<evidence type="ECO:0000256" key="1">
    <source>
        <dbReference type="ARBA" id="ARBA00006139"/>
    </source>
</evidence>
<evidence type="ECO:0000256" key="11">
    <source>
        <dbReference type="RuleBase" id="RU004181"/>
    </source>
</evidence>
<evidence type="ECO:0000256" key="2">
    <source>
        <dbReference type="ARBA" id="ARBA00022475"/>
    </source>
</evidence>
<evidence type="ECO:0000256" key="8">
    <source>
        <dbReference type="ARBA" id="ARBA00023136"/>
    </source>
</evidence>
<comment type="function">
    <text evidence="9 10">This protein specifically catalyzes the removal of signal peptides from prolipoproteins.</text>
</comment>
<evidence type="ECO:0000256" key="3">
    <source>
        <dbReference type="ARBA" id="ARBA00022670"/>
    </source>
</evidence>
<dbReference type="PRINTS" id="PR00781">
    <property type="entry name" value="LIPOSIGPTASE"/>
</dbReference>
<keyword evidence="8 9" id="KW-0472">Membrane</keyword>
<keyword evidence="4 9" id="KW-0812">Transmembrane</keyword>
<dbReference type="InterPro" id="IPR001872">
    <property type="entry name" value="Peptidase_A8"/>
</dbReference>
<accession>A0A7W6BTG5</accession>
<comment type="subcellular location">
    <subcellularLocation>
        <location evidence="9">Cell membrane</location>
        <topology evidence="9">Multi-pass membrane protein</topology>
    </subcellularLocation>
</comment>
<reference evidence="12 13" key="1">
    <citation type="submission" date="2020-08" db="EMBL/GenBank/DDBJ databases">
        <title>Genomic Encyclopedia of Type Strains, Phase IV (KMG-IV): sequencing the most valuable type-strain genomes for metagenomic binning, comparative biology and taxonomic classification.</title>
        <authorList>
            <person name="Goeker M."/>
        </authorList>
    </citation>
    <scope>NUCLEOTIDE SEQUENCE [LARGE SCALE GENOMIC DNA]</scope>
    <source>
        <strain evidence="12 13">DSM 26189</strain>
    </source>
</reference>
<dbReference type="PROSITE" id="PS00855">
    <property type="entry name" value="SPASE_II"/>
    <property type="match status" value="1"/>
</dbReference>
<dbReference type="Proteomes" id="UP000571950">
    <property type="component" value="Unassembled WGS sequence"/>
</dbReference>
<dbReference type="HAMAP" id="MF_00161">
    <property type="entry name" value="LspA"/>
    <property type="match status" value="1"/>
</dbReference>
<dbReference type="EC" id="3.4.23.36" evidence="9"/>
<dbReference type="AlphaFoldDB" id="A0A7W6BTG5"/>
<dbReference type="GO" id="GO:0004190">
    <property type="term" value="F:aspartic-type endopeptidase activity"/>
    <property type="evidence" value="ECO:0007669"/>
    <property type="project" value="UniProtKB-UniRule"/>
</dbReference>
<sequence>MSDAEKPVAAPPVRRHRVLGVSIAAIVLLLDQLVKYIVTVPLQLQSRGDAGLEIVPIFKLRWLENRGVSMGFFHASTDAMRWALVGMTLAIATFVAVWMWREKARQDVIALGAILGGAFGNIIDRVRLGFVVDYADLHFGEWRPFLVFNLADAAITLGVLILLARALLLGEKGAKTESHEHA</sequence>
<dbReference type="RefSeq" id="WP_188073742.1">
    <property type="nucleotide sequence ID" value="NZ_BSPS01000042.1"/>
</dbReference>
<keyword evidence="3 9" id="KW-0645">Protease</keyword>
<dbReference type="Pfam" id="PF01252">
    <property type="entry name" value="Peptidase_A8"/>
    <property type="match status" value="1"/>
</dbReference>
<keyword evidence="6 9" id="KW-0378">Hydrolase</keyword>
<dbReference type="EMBL" id="JACIDT010000025">
    <property type="protein sequence ID" value="MBB3928463.1"/>
    <property type="molecule type" value="Genomic_DNA"/>
</dbReference>
<evidence type="ECO:0000256" key="5">
    <source>
        <dbReference type="ARBA" id="ARBA00022750"/>
    </source>
</evidence>
<dbReference type="NCBIfam" id="TIGR00077">
    <property type="entry name" value="lspA"/>
    <property type="match status" value="1"/>
</dbReference>
<keyword evidence="7 9" id="KW-1133">Transmembrane helix</keyword>
<feature type="transmembrane region" description="Helical" evidence="9">
    <location>
        <begin position="107"/>
        <end position="126"/>
    </location>
</feature>
<dbReference type="GO" id="GO:0006508">
    <property type="term" value="P:proteolysis"/>
    <property type="evidence" value="ECO:0007669"/>
    <property type="project" value="UniProtKB-KW"/>
</dbReference>
<feature type="active site" evidence="9">
    <location>
        <position position="133"/>
    </location>
</feature>
<feature type="transmembrane region" description="Helical" evidence="9">
    <location>
        <begin position="146"/>
        <end position="168"/>
    </location>
</feature>
<dbReference type="PANTHER" id="PTHR33695">
    <property type="entry name" value="LIPOPROTEIN SIGNAL PEPTIDASE"/>
    <property type="match status" value="1"/>
</dbReference>
<dbReference type="PANTHER" id="PTHR33695:SF1">
    <property type="entry name" value="LIPOPROTEIN SIGNAL PEPTIDASE"/>
    <property type="match status" value="1"/>
</dbReference>
<proteinExistence type="inferred from homology"/>
<organism evidence="12 13">
    <name type="scientific">Sphingobium jiangsuense</name>
    <dbReference type="NCBI Taxonomy" id="870476"/>
    <lineage>
        <taxon>Bacteria</taxon>
        <taxon>Pseudomonadati</taxon>
        <taxon>Pseudomonadota</taxon>
        <taxon>Alphaproteobacteria</taxon>
        <taxon>Sphingomonadales</taxon>
        <taxon>Sphingomonadaceae</taxon>
        <taxon>Sphingobium</taxon>
    </lineage>
</organism>
<evidence type="ECO:0000313" key="12">
    <source>
        <dbReference type="EMBL" id="MBB3928463.1"/>
    </source>
</evidence>
<name>A0A7W6BTG5_9SPHN</name>
<dbReference type="GO" id="GO:0005886">
    <property type="term" value="C:plasma membrane"/>
    <property type="evidence" value="ECO:0007669"/>
    <property type="project" value="UniProtKB-SubCell"/>
</dbReference>
<keyword evidence="5 9" id="KW-0064">Aspartyl protease</keyword>
<evidence type="ECO:0000256" key="10">
    <source>
        <dbReference type="RuleBase" id="RU000594"/>
    </source>
</evidence>
<comment type="pathway">
    <text evidence="9">Protein modification; lipoprotein biosynthesis (signal peptide cleavage).</text>
</comment>
<comment type="caution">
    <text evidence="12">The sequence shown here is derived from an EMBL/GenBank/DDBJ whole genome shotgun (WGS) entry which is preliminary data.</text>
</comment>
<keyword evidence="2 9" id="KW-1003">Cell membrane</keyword>
<feature type="transmembrane region" description="Helical" evidence="9">
    <location>
        <begin position="18"/>
        <end position="38"/>
    </location>
</feature>
<keyword evidence="13" id="KW-1185">Reference proteome</keyword>
<evidence type="ECO:0000256" key="9">
    <source>
        <dbReference type="HAMAP-Rule" id="MF_00161"/>
    </source>
</evidence>
<evidence type="ECO:0000256" key="4">
    <source>
        <dbReference type="ARBA" id="ARBA00022692"/>
    </source>
</evidence>
<feature type="transmembrane region" description="Helical" evidence="9">
    <location>
        <begin position="79"/>
        <end position="100"/>
    </location>
</feature>
<dbReference type="UniPathway" id="UPA00665"/>
<protein>
    <recommendedName>
        <fullName evidence="9">Lipoprotein signal peptidase</fullName>
        <ecNumber evidence="9">3.4.23.36</ecNumber>
    </recommendedName>
    <alternativeName>
        <fullName evidence="9">Prolipoprotein signal peptidase</fullName>
    </alternativeName>
    <alternativeName>
        <fullName evidence="9">Signal peptidase II</fullName>
        <shortName evidence="9">SPase II</shortName>
    </alternativeName>
</protein>
<gene>
    <name evidence="9" type="primary">lspA</name>
    <name evidence="12" type="ORF">GGR43_004207</name>
</gene>
<evidence type="ECO:0000313" key="13">
    <source>
        <dbReference type="Proteomes" id="UP000571950"/>
    </source>
</evidence>
<comment type="catalytic activity">
    <reaction evidence="9 10">
        <text>Release of signal peptides from bacterial membrane prolipoproteins. Hydrolyzes -Xaa-Yaa-Zaa-|-(S,diacylglyceryl)Cys-, in which Xaa is hydrophobic (preferably Leu), and Yaa (Ala or Ser) and Zaa (Gly or Ala) have small, neutral side chains.</text>
        <dbReference type="EC" id="3.4.23.36"/>
    </reaction>
</comment>
<evidence type="ECO:0000256" key="7">
    <source>
        <dbReference type="ARBA" id="ARBA00022989"/>
    </source>
</evidence>